<feature type="region of interest" description="Disordered" evidence="1">
    <location>
        <begin position="98"/>
        <end position="212"/>
    </location>
</feature>
<dbReference type="RefSeq" id="WP_382050801.1">
    <property type="nucleotide sequence ID" value="NZ_JBHSKJ010000033.1"/>
</dbReference>
<dbReference type="InterPro" id="IPR006311">
    <property type="entry name" value="TAT_signal"/>
</dbReference>
<evidence type="ECO:0000256" key="1">
    <source>
        <dbReference type="SAM" id="MobiDB-lite"/>
    </source>
</evidence>
<feature type="compositionally biased region" description="Low complexity" evidence="1">
    <location>
        <begin position="102"/>
        <end position="176"/>
    </location>
</feature>
<dbReference type="Proteomes" id="UP001596222">
    <property type="component" value="Unassembled WGS sequence"/>
</dbReference>
<evidence type="ECO:0008006" key="4">
    <source>
        <dbReference type="Google" id="ProtNLM"/>
    </source>
</evidence>
<sequence>MAFTTTTRGPAGPHRRRVLAGGAAVLLSAGAGALLTGCSGASGAPSGPSAAERLRAAAGRESVQLLARYDATIAAHGALAERLRPLREEVARHAEAFGAPRGASGAPHGATAPAPSGSSASSTPSASSAPSASSESSEPSEPSEASESSESSPSESSSAEASAAPGASASGASASARTDGVPGDEKAALAALADAERRTADSRTKALGSAPPELARLLASVAAAGAAHAYLLRSDA</sequence>
<gene>
    <name evidence="2" type="ORF">ACFPP6_34900</name>
</gene>
<dbReference type="PROSITE" id="PS51318">
    <property type="entry name" value="TAT"/>
    <property type="match status" value="1"/>
</dbReference>
<proteinExistence type="predicted"/>
<protein>
    <recommendedName>
        <fullName evidence="4">Lipoprotein</fullName>
    </recommendedName>
</protein>
<reference evidence="3" key="1">
    <citation type="journal article" date="2019" name="Int. J. Syst. Evol. Microbiol.">
        <title>The Global Catalogue of Microorganisms (GCM) 10K type strain sequencing project: providing services to taxonomists for standard genome sequencing and annotation.</title>
        <authorList>
            <consortium name="The Broad Institute Genomics Platform"/>
            <consortium name="The Broad Institute Genome Sequencing Center for Infectious Disease"/>
            <person name="Wu L."/>
            <person name="Ma J."/>
        </authorList>
    </citation>
    <scope>NUCLEOTIDE SEQUENCE [LARGE SCALE GENOMIC DNA]</scope>
    <source>
        <strain evidence="3">CGMCC 4.1641</strain>
    </source>
</reference>
<feature type="compositionally biased region" description="Basic and acidic residues" evidence="1">
    <location>
        <begin position="194"/>
        <end position="204"/>
    </location>
</feature>
<evidence type="ECO:0000313" key="3">
    <source>
        <dbReference type="Proteomes" id="UP001596222"/>
    </source>
</evidence>
<organism evidence="2 3">
    <name type="scientific">Streptomyces aureoversilis</name>
    <dbReference type="NCBI Taxonomy" id="67277"/>
    <lineage>
        <taxon>Bacteria</taxon>
        <taxon>Bacillati</taxon>
        <taxon>Actinomycetota</taxon>
        <taxon>Actinomycetes</taxon>
        <taxon>Kitasatosporales</taxon>
        <taxon>Streptomycetaceae</taxon>
        <taxon>Streptomyces</taxon>
    </lineage>
</organism>
<keyword evidence="3" id="KW-1185">Reference proteome</keyword>
<comment type="caution">
    <text evidence="2">The sequence shown here is derived from an EMBL/GenBank/DDBJ whole genome shotgun (WGS) entry which is preliminary data.</text>
</comment>
<name>A0ABW0ACR7_9ACTN</name>
<dbReference type="EMBL" id="JBHSKJ010000033">
    <property type="protein sequence ID" value="MFC5149852.1"/>
    <property type="molecule type" value="Genomic_DNA"/>
</dbReference>
<accession>A0ABW0ACR7</accession>
<evidence type="ECO:0000313" key="2">
    <source>
        <dbReference type="EMBL" id="MFC5149852.1"/>
    </source>
</evidence>